<reference evidence="1 2" key="1">
    <citation type="submission" date="2017-10" db="EMBL/GenBank/DDBJ databases">
        <title>Genomics of the genus Arcobacter.</title>
        <authorList>
            <person name="Perez-Cataluna A."/>
            <person name="Figueras M.J."/>
        </authorList>
    </citation>
    <scope>NUCLEOTIDE SEQUENCE [LARGE SCALE GENOMIC DNA]</scope>
    <source>
        <strain evidence="1 2">F26</strain>
    </source>
</reference>
<dbReference type="PROSITE" id="PS51257">
    <property type="entry name" value="PROKAR_LIPOPROTEIN"/>
    <property type="match status" value="1"/>
</dbReference>
<accession>A0A4Q0ZFX6</accession>
<dbReference type="OrthoDB" id="5348633at2"/>
<organism evidence="1 2">
    <name type="scientific">Arcobacter cloacae</name>
    <dbReference type="NCBI Taxonomy" id="1054034"/>
    <lineage>
        <taxon>Bacteria</taxon>
        <taxon>Pseudomonadati</taxon>
        <taxon>Campylobacterota</taxon>
        <taxon>Epsilonproteobacteria</taxon>
        <taxon>Campylobacterales</taxon>
        <taxon>Arcobacteraceae</taxon>
        <taxon>Arcobacter</taxon>
    </lineage>
</organism>
<dbReference type="EMBL" id="PDJZ01000002">
    <property type="protein sequence ID" value="RXJ85309.1"/>
    <property type="molecule type" value="Genomic_DNA"/>
</dbReference>
<name>A0A4Q0ZFX6_9BACT</name>
<evidence type="ECO:0000313" key="2">
    <source>
        <dbReference type="Proteomes" id="UP000290870"/>
    </source>
</evidence>
<evidence type="ECO:0008006" key="3">
    <source>
        <dbReference type="Google" id="ProtNLM"/>
    </source>
</evidence>
<sequence>MKHLNLTFLVFIITFFSACSFKQPLNLNEINSISLNKNIVVSGIPQTYQTPISVGIGVGGMVSSHVGVGINTFFNPRFSNNEDLRLQDSFYKNGIQIASLIENEFTFQMKNDELFKNRFVSFGSDYVIYLFVPKYSLQNATFSSKAQIKMTIELKVLDENNKIIYEDKKDNILFSEDFIFDEIQILQSKEALEKASNLAIRQVVTRLILQMKKN</sequence>
<dbReference type="Proteomes" id="UP000290870">
    <property type="component" value="Unassembled WGS sequence"/>
</dbReference>
<gene>
    <name evidence="1" type="ORF">CRU90_01650</name>
</gene>
<evidence type="ECO:0000313" key="1">
    <source>
        <dbReference type="EMBL" id="RXJ85309.1"/>
    </source>
</evidence>
<proteinExistence type="predicted"/>
<comment type="caution">
    <text evidence="1">The sequence shown here is derived from an EMBL/GenBank/DDBJ whole genome shotgun (WGS) entry which is preliminary data.</text>
</comment>
<dbReference type="RefSeq" id="WP_128985532.1">
    <property type="nucleotide sequence ID" value="NZ_PDJZ01000002.1"/>
</dbReference>
<protein>
    <recommendedName>
        <fullName evidence="3">Lipoprotein</fullName>
    </recommendedName>
</protein>
<dbReference type="AlphaFoldDB" id="A0A4Q0ZFX6"/>